<proteinExistence type="inferred from homology"/>
<keyword evidence="5 8" id="KW-0347">Helicase</keyword>
<dbReference type="SMART" id="SM00487">
    <property type="entry name" value="DEXDc"/>
    <property type="match status" value="1"/>
</dbReference>
<dbReference type="InterPro" id="IPR011545">
    <property type="entry name" value="DEAD/DEAH_box_helicase_dom"/>
</dbReference>
<evidence type="ECO:0000313" key="13">
    <source>
        <dbReference type="EnsemblMetazoa" id="SMAR015390-PA"/>
    </source>
</evidence>
<dbReference type="STRING" id="126957.T1JNG1"/>
<dbReference type="PANTHER" id="PTHR47958">
    <property type="entry name" value="ATP-DEPENDENT RNA HELICASE DBP3"/>
    <property type="match status" value="1"/>
</dbReference>
<dbReference type="PROSITE" id="PS51194">
    <property type="entry name" value="HELICASE_CTER"/>
    <property type="match status" value="1"/>
</dbReference>
<dbReference type="eggNOG" id="KOG4400">
    <property type="taxonomic scope" value="Eukaryota"/>
</dbReference>
<dbReference type="InterPro" id="IPR001650">
    <property type="entry name" value="Helicase_C-like"/>
</dbReference>
<evidence type="ECO:0000259" key="11">
    <source>
        <dbReference type="PROSITE" id="PS51192"/>
    </source>
</evidence>
<reference evidence="13" key="2">
    <citation type="submission" date="2015-02" db="UniProtKB">
        <authorList>
            <consortium name="EnsemblMetazoa"/>
        </authorList>
    </citation>
    <scope>IDENTIFICATION</scope>
</reference>
<dbReference type="InterPro" id="IPR027417">
    <property type="entry name" value="P-loop_NTPase"/>
</dbReference>
<dbReference type="PROSITE" id="PS00039">
    <property type="entry name" value="DEAD_ATP_HELICASE"/>
    <property type="match status" value="1"/>
</dbReference>
<evidence type="ECO:0000256" key="3">
    <source>
        <dbReference type="ARBA" id="ARBA00022741"/>
    </source>
</evidence>
<evidence type="ECO:0000256" key="8">
    <source>
        <dbReference type="RuleBase" id="RU000492"/>
    </source>
</evidence>
<evidence type="ECO:0000259" key="10">
    <source>
        <dbReference type="PROSITE" id="PS50158"/>
    </source>
</evidence>
<dbReference type="SUPFAM" id="SSF52540">
    <property type="entry name" value="P-loop containing nucleoside triphosphate hydrolases"/>
    <property type="match status" value="1"/>
</dbReference>
<keyword evidence="4 8" id="KW-0378">Hydrolase</keyword>
<evidence type="ECO:0000256" key="1">
    <source>
        <dbReference type="ARBA" id="ARBA00010132"/>
    </source>
</evidence>
<feature type="region of interest" description="Disordered" evidence="9">
    <location>
        <begin position="574"/>
        <end position="607"/>
    </location>
</feature>
<reference evidence="14" key="1">
    <citation type="submission" date="2011-05" db="EMBL/GenBank/DDBJ databases">
        <authorList>
            <person name="Richards S.R."/>
            <person name="Qu J."/>
            <person name="Jiang H."/>
            <person name="Jhangiani S.N."/>
            <person name="Agravi P."/>
            <person name="Goodspeed R."/>
            <person name="Gross S."/>
            <person name="Mandapat C."/>
            <person name="Jackson L."/>
            <person name="Mathew T."/>
            <person name="Pu L."/>
            <person name="Thornton R."/>
            <person name="Saada N."/>
            <person name="Wilczek-Boney K.B."/>
            <person name="Lee S."/>
            <person name="Kovar C."/>
            <person name="Wu Y."/>
            <person name="Scherer S.E."/>
            <person name="Worley K.C."/>
            <person name="Muzny D.M."/>
            <person name="Gibbs R."/>
        </authorList>
    </citation>
    <scope>NUCLEOTIDE SEQUENCE</scope>
    <source>
        <strain evidence="14">Brora</strain>
    </source>
</reference>
<evidence type="ECO:0000256" key="4">
    <source>
        <dbReference type="ARBA" id="ARBA00022801"/>
    </source>
</evidence>
<protein>
    <recommendedName>
        <fullName evidence="2">RNA helicase</fullName>
        <ecNumber evidence="2">3.6.4.13</ecNumber>
    </recommendedName>
</protein>
<dbReference type="SMART" id="SM00343">
    <property type="entry name" value="ZnF_C2HC"/>
    <property type="match status" value="3"/>
</dbReference>
<dbReference type="Gene3D" id="4.10.60.10">
    <property type="entry name" value="Zinc finger, CCHC-type"/>
    <property type="match status" value="3"/>
</dbReference>
<name>T1JNG1_STRMM</name>
<evidence type="ECO:0000256" key="2">
    <source>
        <dbReference type="ARBA" id="ARBA00012552"/>
    </source>
</evidence>
<keyword evidence="3 8" id="KW-0547">Nucleotide-binding</keyword>
<dbReference type="InterPro" id="IPR014001">
    <property type="entry name" value="Helicase_ATP-bd"/>
</dbReference>
<dbReference type="SMART" id="SM00490">
    <property type="entry name" value="HELICc"/>
    <property type="match status" value="1"/>
</dbReference>
<dbReference type="GO" id="GO:0003676">
    <property type="term" value="F:nucleic acid binding"/>
    <property type="evidence" value="ECO:0007669"/>
    <property type="project" value="InterPro"/>
</dbReference>
<dbReference type="HOGENOM" id="CLU_003041_1_5_1"/>
<dbReference type="GO" id="GO:0016787">
    <property type="term" value="F:hydrolase activity"/>
    <property type="evidence" value="ECO:0007669"/>
    <property type="project" value="UniProtKB-KW"/>
</dbReference>
<evidence type="ECO:0000256" key="6">
    <source>
        <dbReference type="ARBA" id="ARBA00022840"/>
    </source>
</evidence>
<dbReference type="InterPro" id="IPR001878">
    <property type="entry name" value="Znf_CCHC"/>
</dbReference>
<dbReference type="InterPro" id="IPR036875">
    <property type="entry name" value="Znf_CCHC_sf"/>
</dbReference>
<dbReference type="GO" id="GO:0008270">
    <property type="term" value="F:zinc ion binding"/>
    <property type="evidence" value="ECO:0007669"/>
    <property type="project" value="UniProtKB-KW"/>
</dbReference>
<feature type="domain" description="Helicase C-terminal" evidence="12">
    <location>
        <begin position="405"/>
        <end position="568"/>
    </location>
</feature>
<dbReference type="eggNOG" id="KOG0335">
    <property type="taxonomic scope" value="Eukaryota"/>
</dbReference>
<dbReference type="PhylomeDB" id="T1JNG1"/>
<feature type="domain" description="CCHC-type" evidence="10">
    <location>
        <begin position="102"/>
        <end position="117"/>
    </location>
</feature>
<comment type="similarity">
    <text evidence="1">Belongs to the DEAD box helicase family. DDX4/VASA subfamily.</text>
</comment>
<dbReference type="Pfam" id="PF00098">
    <property type="entry name" value="zf-CCHC"/>
    <property type="match status" value="3"/>
</dbReference>
<feature type="domain" description="CCHC-type" evidence="10">
    <location>
        <begin position="128"/>
        <end position="143"/>
    </location>
</feature>
<dbReference type="EMBL" id="JH431979">
    <property type="status" value="NOT_ANNOTATED_CDS"/>
    <property type="molecule type" value="Genomic_DNA"/>
</dbReference>
<dbReference type="Gene3D" id="3.40.50.300">
    <property type="entry name" value="P-loop containing nucleotide triphosphate hydrolases"/>
    <property type="match status" value="2"/>
</dbReference>
<keyword evidence="6 8" id="KW-0067">ATP-binding</keyword>
<keyword evidence="7" id="KW-0863">Zinc-finger</keyword>
<dbReference type="EC" id="3.6.4.13" evidence="2"/>
<dbReference type="GO" id="GO:0003724">
    <property type="term" value="F:RNA helicase activity"/>
    <property type="evidence" value="ECO:0007669"/>
    <property type="project" value="UniProtKB-EC"/>
</dbReference>
<dbReference type="Pfam" id="PF00271">
    <property type="entry name" value="Helicase_C"/>
    <property type="match status" value="1"/>
</dbReference>
<feature type="domain" description="Helicase ATP-binding" evidence="11">
    <location>
        <begin position="209"/>
        <end position="393"/>
    </location>
</feature>
<dbReference type="AlphaFoldDB" id="T1JNG1"/>
<dbReference type="FunFam" id="3.40.50.300:FF:000008">
    <property type="entry name" value="ATP-dependent RNA helicase RhlB"/>
    <property type="match status" value="1"/>
</dbReference>
<feature type="domain" description="CCHC-type" evidence="10">
    <location>
        <begin position="79"/>
        <end position="94"/>
    </location>
</feature>
<dbReference type="InterPro" id="IPR000629">
    <property type="entry name" value="RNA-helicase_DEAD-box_CS"/>
</dbReference>
<keyword evidence="7" id="KW-0479">Metal-binding</keyword>
<dbReference type="Proteomes" id="UP000014500">
    <property type="component" value="Unassembled WGS sequence"/>
</dbReference>
<accession>T1JNG1</accession>
<dbReference type="PROSITE" id="PS50158">
    <property type="entry name" value="ZF_CCHC"/>
    <property type="match status" value="3"/>
</dbReference>
<sequence>MKVVTWQGNAPVEVITAGEEVVVELVLNAMRKVIWPEIVQIRAIMTIDLLEIELVISAMKRATWPEIVQMVAVEEDVTCYNCNEEGHMSKDCPKPQRSRRGCRNCGEDGHIAAECTEPKKEGGDSNTCNRCKKEGHMSKDCTETVVDESGRTLVVPYIPPDNTSNESELFDDTHSERGINFDKYDKIKVTVNDKENYERLESFETDACIPLLLKKKDMMACAQTGSGKTAAFMIPIINYLIAADIEPKSYTESTQPVALVIAPTRELVIQIHQDATKFAWGSIVKCAKIYGGTTVGHALRELEKNGCHVLVATVGRLEDFVKRGKVSFERLEYLVLDEADRMLDMGFESSIKELLSHSTMPSIEKRQTLMFSATFPNNIQGLAKNFLKSDNDFVSAGEVGSANQDVDQSFEQVEKKEKKSRLVALLSQYVNDNKKVLVFVETKRQTDFLATYLSQSDIKTTSIHGDRLQKERETALNQFKSGEMKVLIATAVAARGLDIKAIDYVVNYDLPKEIEEYVHRIGRTGRVGNTGNAVSFYEPGRDEALLKPLMRILGQAMQTVPDWMQQEAQVGVGGFGGSYDDESSRDVRNHNTGYDNPSPNNDDDDGW</sequence>
<keyword evidence="14" id="KW-1185">Reference proteome</keyword>
<dbReference type="CDD" id="cd18787">
    <property type="entry name" value="SF2_C_DEAD"/>
    <property type="match status" value="1"/>
</dbReference>
<dbReference type="OMA" id="VIRVACC"/>
<dbReference type="EnsemblMetazoa" id="SMAR015390-RA">
    <property type="protein sequence ID" value="SMAR015390-PA"/>
    <property type="gene ID" value="SMAR015390"/>
</dbReference>
<evidence type="ECO:0000256" key="5">
    <source>
        <dbReference type="ARBA" id="ARBA00022806"/>
    </source>
</evidence>
<evidence type="ECO:0000256" key="9">
    <source>
        <dbReference type="SAM" id="MobiDB-lite"/>
    </source>
</evidence>
<dbReference type="Pfam" id="PF00270">
    <property type="entry name" value="DEAD"/>
    <property type="match status" value="1"/>
</dbReference>
<keyword evidence="7" id="KW-0862">Zinc</keyword>
<evidence type="ECO:0000313" key="14">
    <source>
        <dbReference type="Proteomes" id="UP000014500"/>
    </source>
</evidence>
<dbReference type="GO" id="GO:0005524">
    <property type="term" value="F:ATP binding"/>
    <property type="evidence" value="ECO:0007669"/>
    <property type="project" value="UniProtKB-KW"/>
</dbReference>
<dbReference type="SUPFAM" id="SSF57756">
    <property type="entry name" value="Retrovirus zinc finger-like domains"/>
    <property type="match status" value="1"/>
</dbReference>
<evidence type="ECO:0000256" key="7">
    <source>
        <dbReference type="PROSITE-ProRule" id="PRU00047"/>
    </source>
</evidence>
<organism evidence="13 14">
    <name type="scientific">Strigamia maritima</name>
    <name type="common">European centipede</name>
    <name type="synonym">Geophilus maritimus</name>
    <dbReference type="NCBI Taxonomy" id="126957"/>
    <lineage>
        <taxon>Eukaryota</taxon>
        <taxon>Metazoa</taxon>
        <taxon>Ecdysozoa</taxon>
        <taxon>Arthropoda</taxon>
        <taxon>Myriapoda</taxon>
        <taxon>Chilopoda</taxon>
        <taxon>Pleurostigmophora</taxon>
        <taxon>Geophilomorpha</taxon>
        <taxon>Linotaeniidae</taxon>
        <taxon>Strigamia</taxon>
    </lineage>
</organism>
<evidence type="ECO:0000259" key="12">
    <source>
        <dbReference type="PROSITE" id="PS51194"/>
    </source>
</evidence>
<dbReference type="PROSITE" id="PS51192">
    <property type="entry name" value="HELICASE_ATP_BIND_1"/>
    <property type="match status" value="1"/>
</dbReference>